<comment type="caution">
    <text evidence="9">The sequence shown here is derived from an EMBL/GenBank/DDBJ whole genome shotgun (WGS) entry which is preliminary data.</text>
</comment>
<keyword evidence="4 7" id="KW-0812">Transmembrane</keyword>
<dbReference type="RefSeq" id="WP_125550290.1">
    <property type="nucleotide sequence ID" value="NZ_JBGQPK010000029.1"/>
</dbReference>
<dbReference type="EMBL" id="JBGQPK010000029">
    <property type="protein sequence ID" value="MFL2029525.1"/>
    <property type="molecule type" value="Genomic_DNA"/>
</dbReference>
<comment type="similarity">
    <text evidence="2 7">Belongs to the DedA family.</text>
</comment>
<proteinExistence type="inferred from homology"/>
<comment type="subcellular location">
    <subcellularLocation>
        <location evidence="1 7">Cell membrane</location>
        <topology evidence="1 7">Multi-pass membrane protein</topology>
    </subcellularLocation>
</comment>
<evidence type="ECO:0000256" key="5">
    <source>
        <dbReference type="ARBA" id="ARBA00022989"/>
    </source>
</evidence>
<evidence type="ECO:0000256" key="4">
    <source>
        <dbReference type="ARBA" id="ARBA00022692"/>
    </source>
</evidence>
<evidence type="ECO:0000256" key="3">
    <source>
        <dbReference type="ARBA" id="ARBA00022475"/>
    </source>
</evidence>
<dbReference type="PANTHER" id="PTHR30353">
    <property type="entry name" value="INNER MEMBRANE PROTEIN DEDA-RELATED"/>
    <property type="match status" value="1"/>
</dbReference>
<feature type="transmembrane region" description="Helical" evidence="7">
    <location>
        <begin position="59"/>
        <end position="82"/>
    </location>
</feature>
<feature type="transmembrane region" description="Helical" evidence="7">
    <location>
        <begin position="151"/>
        <end position="173"/>
    </location>
</feature>
<protein>
    <submittedName>
        <fullName evidence="9">VTT domain-containing protein</fullName>
    </submittedName>
</protein>
<dbReference type="PANTHER" id="PTHR30353:SF0">
    <property type="entry name" value="TRANSMEMBRANE PROTEIN"/>
    <property type="match status" value="1"/>
</dbReference>
<dbReference type="InterPro" id="IPR032816">
    <property type="entry name" value="VTT_dom"/>
</dbReference>
<evidence type="ECO:0000256" key="1">
    <source>
        <dbReference type="ARBA" id="ARBA00004651"/>
    </source>
</evidence>
<gene>
    <name evidence="9" type="ORF">ACEN34_07845</name>
</gene>
<dbReference type="InterPro" id="IPR032818">
    <property type="entry name" value="DedA-like"/>
</dbReference>
<feature type="transmembrane region" description="Helical" evidence="7">
    <location>
        <begin position="26"/>
        <end position="47"/>
    </location>
</feature>
<dbReference type="Pfam" id="PF09335">
    <property type="entry name" value="VTT_dom"/>
    <property type="match status" value="1"/>
</dbReference>
<evidence type="ECO:0000313" key="9">
    <source>
        <dbReference type="EMBL" id="MFL2029525.1"/>
    </source>
</evidence>
<name>A0ABW8UFG5_9LACO</name>
<keyword evidence="6 7" id="KW-0472">Membrane</keyword>
<organism evidence="9 10">
    <name type="scientific">Loigolactobacillus zhaoyuanensis</name>
    <dbReference type="NCBI Taxonomy" id="2486017"/>
    <lineage>
        <taxon>Bacteria</taxon>
        <taxon>Bacillati</taxon>
        <taxon>Bacillota</taxon>
        <taxon>Bacilli</taxon>
        <taxon>Lactobacillales</taxon>
        <taxon>Lactobacillaceae</taxon>
        <taxon>Loigolactobacillus</taxon>
    </lineage>
</organism>
<sequence length="213" mass="24449">MLHTIFYGLTHLETLLLPIFQYFGSWSYAILFLIIFIETGLVIFPFLPGESIIFISSTLAARNGFFLDIWLLGITFFFAALIGDTVNFEIGRHLGRWRFFKRHIRADRLQNATEFFIRHGGKTVIFGRFIPMIRTFVPLIAGMFKMSHRRFAVYNFIGVLLWVGTGSLLGYYLGALPFVQQHFSLILLGIVVIALLPSVSAGLYNFIKRKIKQ</sequence>
<evidence type="ECO:0000313" key="10">
    <source>
        <dbReference type="Proteomes" id="UP001625389"/>
    </source>
</evidence>
<evidence type="ECO:0000256" key="6">
    <source>
        <dbReference type="ARBA" id="ARBA00023136"/>
    </source>
</evidence>
<evidence type="ECO:0000256" key="2">
    <source>
        <dbReference type="ARBA" id="ARBA00010792"/>
    </source>
</evidence>
<keyword evidence="5 7" id="KW-1133">Transmembrane helix</keyword>
<reference evidence="9 10" key="1">
    <citation type="submission" date="2024-08" db="EMBL/GenBank/DDBJ databases">
        <authorList>
            <person name="Arias E."/>
        </authorList>
    </citation>
    <scope>NUCLEOTIDE SEQUENCE [LARGE SCALE GENOMIC DNA]</scope>
    <source>
        <strain evidence="9 10">FAM 25317</strain>
    </source>
</reference>
<feature type="domain" description="VTT" evidence="8">
    <location>
        <begin position="55"/>
        <end position="171"/>
    </location>
</feature>
<accession>A0ABW8UFG5</accession>
<keyword evidence="3 7" id="KW-1003">Cell membrane</keyword>
<feature type="transmembrane region" description="Helical" evidence="7">
    <location>
        <begin position="185"/>
        <end position="207"/>
    </location>
</feature>
<keyword evidence="10" id="KW-1185">Reference proteome</keyword>
<evidence type="ECO:0000259" key="8">
    <source>
        <dbReference type="Pfam" id="PF09335"/>
    </source>
</evidence>
<dbReference type="Proteomes" id="UP001625389">
    <property type="component" value="Unassembled WGS sequence"/>
</dbReference>
<evidence type="ECO:0000256" key="7">
    <source>
        <dbReference type="RuleBase" id="RU367016"/>
    </source>
</evidence>